<gene>
    <name evidence="2" type="ORF">SGLAD_v1c06000</name>
</gene>
<feature type="domain" description="DUF2828" evidence="1">
    <location>
        <begin position="14"/>
        <end position="145"/>
    </location>
</feature>
<name>A0A4V1AQA3_9MOLU</name>
<sequence>MRLIELIYSTLISEVNRSDKSISLISKWMPSINASSYKQITLAKKFVNLVKLNFDKNFDYKAYRKLLTSLRVKLNLFENNLRIKDYQSINYSNLSGKSLKKYANAFSRNDFDKYNDFINKSISDSNNLNANNFFAYEIIEHAFYDINEAAAYWINMKKIVVQKTQIFYQCVILVVLWKGCLYTIQWV</sequence>
<dbReference type="OrthoDB" id="9255585at2"/>
<evidence type="ECO:0000259" key="1">
    <source>
        <dbReference type="Pfam" id="PF11443"/>
    </source>
</evidence>
<dbReference type="AlphaFoldDB" id="A0A4V1AQA3"/>
<evidence type="ECO:0000313" key="2">
    <source>
        <dbReference type="EMBL" id="QBQ07799.1"/>
    </source>
</evidence>
<keyword evidence="3" id="KW-1185">Reference proteome</keyword>
<accession>A0A4V1AQA3</accession>
<proteinExistence type="predicted"/>
<dbReference type="RefSeq" id="WP_134297583.1">
    <property type="nucleotide sequence ID" value="NZ_CP038013.1"/>
</dbReference>
<organism evidence="2 3">
    <name type="scientific">Spiroplasma gladiatoris</name>
    <dbReference type="NCBI Taxonomy" id="2143"/>
    <lineage>
        <taxon>Bacteria</taxon>
        <taxon>Bacillati</taxon>
        <taxon>Mycoplasmatota</taxon>
        <taxon>Mollicutes</taxon>
        <taxon>Entomoplasmatales</taxon>
        <taxon>Spiroplasmataceae</taxon>
        <taxon>Spiroplasma</taxon>
    </lineage>
</organism>
<dbReference type="InterPro" id="IPR058580">
    <property type="entry name" value="DUF2828"/>
</dbReference>
<protein>
    <recommendedName>
        <fullName evidence="1">DUF2828 domain-containing protein</fullName>
    </recommendedName>
</protein>
<evidence type="ECO:0000313" key="3">
    <source>
        <dbReference type="Proteomes" id="UP000294309"/>
    </source>
</evidence>
<dbReference type="Pfam" id="PF11443">
    <property type="entry name" value="DUF2828"/>
    <property type="match status" value="1"/>
</dbReference>
<reference evidence="2 3" key="1">
    <citation type="submission" date="2019-03" db="EMBL/GenBank/DDBJ databases">
        <title>Complete genome sequence of Spiroplasma gladiatoris TG-1 (DSM 22552).</title>
        <authorList>
            <person name="Lin Y.-C."/>
            <person name="Chou L."/>
            <person name="Kuo C.-H."/>
        </authorList>
    </citation>
    <scope>NUCLEOTIDE SEQUENCE [LARGE SCALE GENOMIC DNA]</scope>
    <source>
        <strain evidence="2 3">TG-1</strain>
    </source>
</reference>
<dbReference type="EMBL" id="CP038013">
    <property type="protein sequence ID" value="QBQ07799.1"/>
    <property type="molecule type" value="Genomic_DNA"/>
</dbReference>
<dbReference type="Proteomes" id="UP000294309">
    <property type="component" value="Chromosome"/>
</dbReference>
<dbReference type="KEGG" id="sgq:SGLAD_v1c06000"/>